<reference evidence="1" key="1">
    <citation type="submission" date="2012-09" db="EMBL/GenBank/DDBJ databases">
        <title>Metagenomic Characterization of a Microbial Community in Wastewater Detects High Levels of Antibiotic Resistance.</title>
        <authorList>
            <person name="Abrams M."/>
            <person name="Caldwell A."/>
            <person name="Vandaei E."/>
            <person name="Lee W."/>
            <person name="Perrott J."/>
            <person name="Khan S.Y."/>
            <person name="Ta J."/>
            <person name="Romero D."/>
            <person name="Nguyen V."/>
            <person name="Pourmand N."/>
            <person name="Ouverney C.C."/>
        </authorList>
    </citation>
    <scope>NUCLEOTIDE SEQUENCE</scope>
</reference>
<protein>
    <submittedName>
        <fullName evidence="1">Uncharacterized protein</fullName>
    </submittedName>
</protein>
<proteinExistence type="predicted"/>
<dbReference type="EMBL" id="JX649895">
    <property type="protein sequence ID" value="AGC72194.1"/>
    <property type="molecule type" value="Genomic_DNA"/>
</dbReference>
<dbReference type="AlphaFoldDB" id="L7VX44"/>
<evidence type="ECO:0000313" key="1">
    <source>
        <dbReference type="EMBL" id="AGC72194.1"/>
    </source>
</evidence>
<accession>L7VX44</accession>
<organism evidence="1">
    <name type="scientific">uncultured bacterium A1Q1_fos_1060</name>
    <dbReference type="NCBI Taxonomy" id="1256540"/>
    <lineage>
        <taxon>Bacteria</taxon>
        <taxon>environmental samples</taxon>
    </lineage>
</organism>
<name>L7VX44_9BACT</name>
<sequence length="45" mass="5065">MNSECACGDPMQTVGCNQVRGLGKADHDCRRKECPKERHEDCLSR</sequence>